<keyword evidence="2" id="KW-0645">Protease</keyword>
<dbReference type="PROSITE" id="PS50240">
    <property type="entry name" value="TRYPSIN_DOM"/>
    <property type="match status" value="1"/>
</dbReference>
<dbReference type="PANTHER" id="PTHR24252">
    <property type="entry name" value="ACROSIN-RELATED"/>
    <property type="match status" value="1"/>
</dbReference>
<dbReference type="Pfam" id="PF15494">
    <property type="entry name" value="SRCR_2"/>
    <property type="match status" value="1"/>
</dbReference>
<keyword evidence="7" id="KW-0472">Membrane</keyword>
<dbReference type="OMA" id="CSERWNS"/>
<evidence type="ECO:0000313" key="11">
    <source>
        <dbReference type="Proteomes" id="UP000694421"/>
    </source>
</evidence>
<dbReference type="Proteomes" id="UP000694421">
    <property type="component" value="Unplaced"/>
</dbReference>
<feature type="domain" description="SRCR" evidence="9">
    <location>
        <begin position="154"/>
        <end position="185"/>
    </location>
</feature>
<reference evidence="10" key="1">
    <citation type="submission" date="2025-08" db="UniProtKB">
        <authorList>
            <consortium name="Ensembl"/>
        </authorList>
    </citation>
    <scope>IDENTIFICATION</scope>
</reference>
<dbReference type="GO" id="GO:0016020">
    <property type="term" value="C:membrane"/>
    <property type="evidence" value="ECO:0007669"/>
    <property type="project" value="InterPro"/>
</dbReference>
<dbReference type="PRINTS" id="PR00722">
    <property type="entry name" value="CHYMOTRYPSIN"/>
</dbReference>
<keyword evidence="7" id="KW-0812">Transmembrane</keyword>
<dbReference type="InterPro" id="IPR043504">
    <property type="entry name" value="Peptidase_S1_PA_chymotrypsin"/>
</dbReference>
<comment type="similarity">
    <text evidence="1">Belongs to the peptidase S1 family. Snake venom subfamily.</text>
</comment>
<sequence>MSSAEAFRKKERNLQTLFGLFTMVQSCTMDFPEWTVSKEQTQESTRDESSFSILPHQASSKTSLSMPCTVQKCLLLLGALSLLTGMLTAVCFFVKQQLLPGPLQEVIPFQNPKVALSRCRNMTQEGEKDQEPGAVAVPSAEQVFFRIKKTNFLLEVQMEGQSNWFLVCHENWDISLGMRVCRQLGHIRVTHHKGVNLTDVKVNSSQEFVQILPNWKQSITSMWQIRNRCLSGRVVALKCSECGHFSKVSRKTEEYDSPVGRWPWQAGLFLDTKHICVGSILSQEWIVTAAHCVNSSGPLQLSVWVTEAHPNAKDQRGVPVEKVIPHPSYNNQNCTNDIAMLRLKEPLRFSDTVQAACLPLYCQDIPDSATCWVLAQASARLRNVTVDAAEASAEMPIMLAGTKNCSHLCDEDGELSLQAPCTPYFGGSTDSCKVQSGGPLVCQLEHTWHLAGVGSWGPQCGDAGHYTKMAKFLNWIHRVMESS</sequence>
<accession>A0A8D0E7Q6</accession>
<keyword evidence="11" id="KW-1185">Reference proteome</keyword>
<dbReference type="PANTHER" id="PTHR24252:SF7">
    <property type="entry name" value="HYALIN"/>
    <property type="match status" value="1"/>
</dbReference>
<dbReference type="Gene3D" id="3.10.250.10">
    <property type="entry name" value="SRCR-like domain"/>
    <property type="match status" value="1"/>
</dbReference>
<evidence type="ECO:0000256" key="3">
    <source>
        <dbReference type="ARBA" id="ARBA00022801"/>
    </source>
</evidence>
<evidence type="ECO:0000256" key="2">
    <source>
        <dbReference type="ARBA" id="ARBA00022670"/>
    </source>
</evidence>
<keyword evidence="7" id="KW-1133">Transmembrane helix</keyword>
<dbReference type="SMART" id="SM00020">
    <property type="entry name" value="Tryp_SPc"/>
    <property type="match status" value="1"/>
</dbReference>
<evidence type="ECO:0000256" key="7">
    <source>
        <dbReference type="SAM" id="Phobius"/>
    </source>
</evidence>
<keyword evidence="3" id="KW-0378">Hydrolase</keyword>
<dbReference type="InterPro" id="IPR001190">
    <property type="entry name" value="SRCR"/>
</dbReference>
<evidence type="ECO:0000256" key="1">
    <source>
        <dbReference type="ARBA" id="ARBA00009228"/>
    </source>
</evidence>
<dbReference type="InterPro" id="IPR001254">
    <property type="entry name" value="Trypsin_dom"/>
</dbReference>
<reference evidence="10" key="2">
    <citation type="submission" date="2025-09" db="UniProtKB">
        <authorList>
            <consortium name="Ensembl"/>
        </authorList>
    </citation>
    <scope>IDENTIFICATION</scope>
</reference>
<protein>
    <submittedName>
        <fullName evidence="10">Uncharacterized protein</fullName>
    </submittedName>
</protein>
<evidence type="ECO:0000256" key="6">
    <source>
        <dbReference type="PROSITE-ProRule" id="PRU00196"/>
    </source>
</evidence>
<dbReference type="GO" id="GO:0005576">
    <property type="term" value="C:extracellular region"/>
    <property type="evidence" value="ECO:0007669"/>
    <property type="project" value="UniProtKB-ARBA"/>
</dbReference>
<dbReference type="InterPro" id="IPR009003">
    <property type="entry name" value="Peptidase_S1_PA"/>
</dbReference>
<dbReference type="SUPFAM" id="SSF50494">
    <property type="entry name" value="Trypsin-like serine proteases"/>
    <property type="match status" value="1"/>
</dbReference>
<feature type="domain" description="Peptidase S1" evidence="8">
    <location>
        <begin position="234"/>
        <end position="481"/>
    </location>
</feature>
<comment type="caution">
    <text evidence="6">Lacks conserved residue(s) required for the propagation of feature annotation.</text>
</comment>
<dbReference type="Ensembl" id="ENSSMRT00000032373.1">
    <property type="protein sequence ID" value="ENSSMRP00000027729.1"/>
    <property type="gene ID" value="ENSSMRG00000021378.1"/>
</dbReference>
<proteinExistence type="inferred from homology"/>
<dbReference type="InterPro" id="IPR036772">
    <property type="entry name" value="SRCR-like_dom_sf"/>
</dbReference>
<keyword evidence="5" id="KW-1015">Disulfide bond</keyword>
<dbReference type="SUPFAM" id="SSF56487">
    <property type="entry name" value="SRCR-like"/>
    <property type="match status" value="1"/>
</dbReference>
<evidence type="ECO:0000256" key="5">
    <source>
        <dbReference type="ARBA" id="ARBA00023157"/>
    </source>
</evidence>
<dbReference type="PROSITE" id="PS50287">
    <property type="entry name" value="SRCR_2"/>
    <property type="match status" value="1"/>
</dbReference>
<dbReference type="Gene3D" id="2.40.10.10">
    <property type="entry name" value="Trypsin-like serine proteases"/>
    <property type="match status" value="2"/>
</dbReference>
<dbReference type="InterPro" id="IPR001314">
    <property type="entry name" value="Peptidase_S1A"/>
</dbReference>
<evidence type="ECO:0000259" key="9">
    <source>
        <dbReference type="PROSITE" id="PS50287"/>
    </source>
</evidence>
<feature type="transmembrane region" description="Helical" evidence="7">
    <location>
        <begin position="74"/>
        <end position="94"/>
    </location>
</feature>
<dbReference type="GO" id="GO:0004252">
    <property type="term" value="F:serine-type endopeptidase activity"/>
    <property type="evidence" value="ECO:0007669"/>
    <property type="project" value="InterPro"/>
</dbReference>
<evidence type="ECO:0000256" key="4">
    <source>
        <dbReference type="ARBA" id="ARBA00022825"/>
    </source>
</evidence>
<dbReference type="GeneTree" id="ENSGT00940000159163"/>
<evidence type="ECO:0000259" key="8">
    <source>
        <dbReference type="PROSITE" id="PS50240"/>
    </source>
</evidence>
<dbReference type="SMART" id="SM00202">
    <property type="entry name" value="SR"/>
    <property type="match status" value="1"/>
</dbReference>
<dbReference type="PROSITE" id="PS00134">
    <property type="entry name" value="TRYPSIN_HIS"/>
    <property type="match status" value="1"/>
</dbReference>
<dbReference type="AlphaFoldDB" id="A0A8D0E7Q6"/>
<dbReference type="FunFam" id="2.40.10.10:FF:000073">
    <property type="entry name" value="Trypsin alpha"/>
    <property type="match status" value="1"/>
</dbReference>
<evidence type="ECO:0000313" key="10">
    <source>
        <dbReference type="Ensembl" id="ENSSMRP00000027729.1"/>
    </source>
</evidence>
<dbReference type="Pfam" id="PF00089">
    <property type="entry name" value="Trypsin"/>
    <property type="match status" value="1"/>
</dbReference>
<name>A0A8D0E7Q6_SALMN</name>
<keyword evidence="4" id="KW-0720">Serine protease</keyword>
<dbReference type="CDD" id="cd00190">
    <property type="entry name" value="Tryp_SPc"/>
    <property type="match status" value="1"/>
</dbReference>
<dbReference type="GO" id="GO:0006508">
    <property type="term" value="P:proteolysis"/>
    <property type="evidence" value="ECO:0007669"/>
    <property type="project" value="UniProtKB-KW"/>
</dbReference>
<dbReference type="InterPro" id="IPR018114">
    <property type="entry name" value="TRYPSIN_HIS"/>
</dbReference>
<organism evidence="10 11">
    <name type="scientific">Salvator merianae</name>
    <name type="common">Argentine black and white tegu</name>
    <name type="synonym">Tupinambis merianae</name>
    <dbReference type="NCBI Taxonomy" id="96440"/>
    <lineage>
        <taxon>Eukaryota</taxon>
        <taxon>Metazoa</taxon>
        <taxon>Chordata</taxon>
        <taxon>Craniata</taxon>
        <taxon>Vertebrata</taxon>
        <taxon>Euteleostomi</taxon>
        <taxon>Lepidosauria</taxon>
        <taxon>Squamata</taxon>
        <taxon>Bifurcata</taxon>
        <taxon>Unidentata</taxon>
        <taxon>Episquamata</taxon>
        <taxon>Laterata</taxon>
        <taxon>Teiioidea</taxon>
        <taxon>Teiidae</taxon>
        <taxon>Salvator</taxon>
    </lineage>
</organism>